<keyword evidence="5" id="KW-0521">NADP</keyword>
<dbReference type="AlphaFoldDB" id="A0AAN9Z6U2"/>
<dbReference type="SUPFAM" id="SSF51905">
    <property type="entry name" value="FAD/NAD(P)-binding domain"/>
    <property type="match status" value="2"/>
</dbReference>
<gene>
    <name evidence="9" type="ORF">R5R35_003739</name>
</gene>
<keyword evidence="6 8" id="KW-0560">Oxidoreductase</keyword>
<evidence type="ECO:0000256" key="3">
    <source>
        <dbReference type="ARBA" id="ARBA00022630"/>
    </source>
</evidence>
<name>A0AAN9Z6U2_9ORTH</name>
<dbReference type="PRINTS" id="PR00370">
    <property type="entry name" value="FMOXYGENASE"/>
</dbReference>
<evidence type="ECO:0000256" key="4">
    <source>
        <dbReference type="ARBA" id="ARBA00022827"/>
    </source>
</evidence>
<protein>
    <recommendedName>
        <fullName evidence="8">Flavin-containing monooxygenase</fullName>
        <ecNumber evidence="8">1.-.-.-</ecNumber>
    </recommendedName>
</protein>
<dbReference type="Proteomes" id="UP001378592">
    <property type="component" value="Unassembled WGS sequence"/>
</dbReference>
<dbReference type="InterPro" id="IPR000960">
    <property type="entry name" value="Flavin_mOase"/>
</dbReference>
<dbReference type="GO" id="GO:0050661">
    <property type="term" value="F:NADP binding"/>
    <property type="evidence" value="ECO:0007669"/>
    <property type="project" value="InterPro"/>
</dbReference>
<evidence type="ECO:0000256" key="5">
    <source>
        <dbReference type="ARBA" id="ARBA00022857"/>
    </source>
</evidence>
<evidence type="ECO:0000256" key="2">
    <source>
        <dbReference type="ARBA" id="ARBA00009183"/>
    </source>
</evidence>
<dbReference type="FunFam" id="3.50.50.60:FF:000138">
    <property type="entry name" value="Flavin-containing monooxygenase"/>
    <property type="match status" value="1"/>
</dbReference>
<accession>A0AAN9Z6U2</accession>
<dbReference type="InterPro" id="IPR050346">
    <property type="entry name" value="FMO-like"/>
</dbReference>
<evidence type="ECO:0000313" key="9">
    <source>
        <dbReference type="EMBL" id="KAK7870403.1"/>
    </source>
</evidence>
<keyword evidence="3 8" id="KW-0285">Flavoprotein</keyword>
<evidence type="ECO:0000313" key="10">
    <source>
        <dbReference type="Proteomes" id="UP001378592"/>
    </source>
</evidence>
<dbReference type="PROSITE" id="PS51257">
    <property type="entry name" value="PROKAR_LIPOPROTEIN"/>
    <property type="match status" value="1"/>
</dbReference>
<dbReference type="GO" id="GO:0004499">
    <property type="term" value="F:N,N-dimethylaniline monooxygenase activity"/>
    <property type="evidence" value="ECO:0007669"/>
    <property type="project" value="InterPro"/>
</dbReference>
<reference evidence="9 10" key="1">
    <citation type="submission" date="2024-03" db="EMBL/GenBank/DDBJ databases">
        <title>The genome assembly and annotation of the cricket Gryllus longicercus Weissman &amp; Gray.</title>
        <authorList>
            <person name="Szrajer S."/>
            <person name="Gray D."/>
            <person name="Ylla G."/>
        </authorList>
    </citation>
    <scope>NUCLEOTIDE SEQUENCE [LARGE SCALE GENOMIC DNA]</scope>
    <source>
        <strain evidence="9">DAG 2021-001</strain>
        <tissue evidence="9">Whole body minus gut</tissue>
    </source>
</reference>
<keyword evidence="4 8" id="KW-0274">FAD</keyword>
<organism evidence="9 10">
    <name type="scientific">Gryllus longicercus</name>
    <dbReference type="NCBI Taxonomy" id="2509291"/>
    <lineage>
        <taxon>Eukaryota</taxon>
        <taxon>Metazoa</taxon>
        <taxon>Ecdysozoa</taxon>
        <taxon>Arthropoda</taxon>
        <taxon>Hexapoda</taxon>
        <taxon>Insecta</taxon>
        <taxon>Pterygota</taxon>
        <taxon>Neoptera</taxon>
        <taxon>Polyneoptera</taxon>
        <taxon>Orthoptera</taxon>
        <taxon>Ensifera</taxon>
        <taxon>Gryllidea</taxon>
        <taxon>Grylloidea</taxon>
        <taxon>Gryllidae</taxon>
        <taxon>Gryllinae</taxon>
        <taxon>Gryllus</taxon>
    </lineage>
</organism>
<comment type="cofactor">
    <cofactor evidence="1 8">
        <name>FAD</name>
        <dbReference type="ChEBI" id="CHEBI:57692"/>
    </cofactor>
</comment>
<dbReference type="PANTHER" id="PTHR23023">
    <property type="entry name" value="DIMETHYLANILINE MONOOXYGENASE"/>
    <property type="match status" value="1"/>
</dbReference>
<dbReference type="EC" id="1.-.-.-" evidence="8"/>
<dbReference type="PIRSF" id="PIRSF000332">
    <property type="entry name" value="FMO"/>
    <property type="match status" value="1"/>
</dbReference>
<dbReference type="InterPro" id="IPR020946">
    <property type="entry name" value="Flavin_mOase-like"/>
</dbReference>
<evidence type="ECO:0000256" key="7">
    <source>
        <dbReference type="ARBA" id="ARBA00023033"/>
    </source>
</evidence>
<dbReference type="EMBL" id="JAZDUA010000058">
    <property type="protein sequence ID" value="KAK7870403.1"/>
    <property type="molecule type" value="Genomic_DNA"/>
</dbReference>
<dbReference type="GO" id="GO:0050660">
    <property type="term" value="F:flavin adenine dinucleotide binding"/>
    <property type="evidence" value="ECO:0007669"/>
    <property type="project" value="InterPro"/>
</dbReference>
<evidence type="ECO:0000256" key="6">
    <source>
        <dbReference type="ARBA" id="ARBA00023002"/>
    </source>
</evidence>
<keyword evidence="10" id="KW-1185">Reference proteome</keyword>
<dbReference type="Gene3D" id="3.50.50.60">
    <property type="entry name" value="FAD/NAD(P)-binding domain"/>
    <property type="match status" value="2"/>
</dbReference>
<comment type="similarity">
    <text evidence="2 8">Belongs to the FMO family.</text>
</comment>
<proteinExistence type="inferred from homology"/>
<dbReference type="InterPro" id="IPR036188">
    <property type="entry name" value="FAD/NAD-bd_sf"/>
</dbReference>
<keyword evidence="7 8" id="KW-0503">Monooxygenase</keyword>
<dbReference type="Pfam" id="PF00743">
    <property type="entry name" value="FMO-like"/>
    <property type="match status" value="2"/>
</dbReference>
<evidence type="ECO:0000256" key="1">
    <source>
        <dbReference type="ARBA" id="ARBA00001974"/>
    </source>
</evidence>
<evidence type="ECO:0000256" key="8">
    <source>
        <dbReference type="RuleBase" id="RU361177"/>
    </source>
</evidence>
<sequence length="427" mass="48050">MRVAVIGAGAAGVACARHVAHSDAGHTCVVYEQNGQLGGTWVYDERTGENEYGVPIHTSMYKSLRTNLPKEIMGFPEFPIPKNEESYIPAKDILKLIDDYATHYNVKQHIKFHRRVLRVHPRGGEGGDGGEGGGWEVTVRDVRTGEDATERFDAVMVCNGHYWKPYIPTLAGAESFSGEQLHSHDYRTPLRFRGRRVLVIGAGPSGMDLTLEIASAAEHVIMSHHHKEEISTVFPNNVEQRYDVARLNGDTVEFVDGTSATVDTILYATGFLYDFPFLSEACGVRVEHNHVRPLYKHLIHVDHPTLCFVGLPFYVCAFLLFDLQARFFLRTLEGRVRLPSRQAMLADAERDQEQRRRAGLGPRQAHMLGPMQGDYYDELADFAGLPRVPPVMAALHNESSSRFLEDLVHYRSDIYRIVDDSTFLKVK</sequence>
<comment type="caution">
    <text evidence="9">The sequence shown here is derived from an EMBL/GenBank/DDBJ whole genome shotgun (WGS) entry which is preliminary data.</text>
</comment>